<evidence type="ECO:0000313" key="3">
    <source>
        <dbReference type="EMBL" id="VUZ49198.1"/>
    </source>
</evidence>
<proteinExistence type="predicted"/>
<keyword evidence="4" id="KW-1185">Reference proteome</keyword>
<feature type="signal peptide" evidence="2">
    <location>
        <begin position="1"/>
        <end position="20"/>
    </location>
</feature>
<keyword evidence="2" id="KW-0732">Signal</keyword>
<dbReference type="EMBL" id="CABIJS010000322">
    <property type="protein sequence ID" value="VUZ49198.1"/>
    <property type="molecule type" value="Genomic_DNA"/>
</dbReference>
<feature type="coiled-coil region" evidence="1">
    <location>
        <begin position="45"/>
        <end position="100"/>
    </location>
</feature>
<evidence type="ECO:0000256" key="2">
    <source>
        <dbReference type="SAM" id="SignalP"/>
    </source>
</evidence>
<evidence type="ECO:0000313" key="4">
    <source>
        <dbReference type="Proteomes" id="UP000321570"/>
    </source>
</evidence>
<feature type="chain" id="PRO_5021814132" evidence="2">
    <location>
        <begin position="21"/>
        <end position="180"/>
    </location>
</feature>
<keyword evidence="1" id="KW-0175">Coiled coil</keyword>
<dbReference type="AlphaFoldDB" id="A0A564YR72"/>
<organism evidence="3 4">
    <name type="scientific">Hymenolepis diminuta</name>
    <name type="common">Rat tapeworm</name>
    <dbReference type="NCBI Taxonomy" id="6216"/>
    <lineage>
        <taxon>Eukaryota</taxon>
        <taxon>Metazoa</taxon>
        <taxon>Spiralia</taxon>
        <taxon>Lophotrochozoa</taxon>
        <taxon>Platyhelminthes</taxon>
        <taxon>Cestoda</taxon>
        <taxon>Eucestoda</taxon>
        <taxon>Cyclophyllidea</taxon>
        <taxon>Hymenolepididae</taxon>
        <taxon>Hymenolepis</taxon>
    </lineage>
</organism>
<gene>
    <name evidence="3" type="ORF">WMSIL1_LOCUS8265</name>
</gene>
<name>A0A564YR72_HYMDI</name>
<protein>
    <submittedName>
        <fullName evidence="3">Uncharacterized protein</fullName>
    </submittedName>
</protein>
<dbReference type="Proteomes" id="UP000321570">
    <property type="component" value="Unassembled WGS sequence"/>
</dbReference>
<accession>A0A564YR72</accession>
<reference evidence="3 4" key="1">
    <citation type="submission" date="2019-07" db="EMBL/GenBank/DDBJ databases">
        <authorList>
            <person name="Jastrzebski P J."/>
            <person name="Paukszto L."/>
            <person name="Jastrzebski P J."/>
        </authorList>
    </citation>
    <scope>NUCLEOTIDE SEQUENCE [LARGE SCALE GENOMIC DNA]</scope>
    <source>
        <strain evidence="3 4">WMS-il1</strain>
    </source>
</reference>
<evidence type="ECO:0000256" key="1">
    <source>
        <dbReference type="SAM" id="Coils"/>
    </source>
</evidence>
<sequence>MKPVLASLAFLLVLSSTTQALPLLNTHENDFLAEDLEELYDLLVMLKTERLLENLEKEAEMHSLLSAIGMNDEITEQEREEEEEREIKQLNALGRMVREENDEENLARKRRVAALKRLMEGNITFPNIDEEALQEFIEQFHKTPPSKPKEHARDRRTNRIEKFPQNAEEGSYVLGEFNLA</sequence>